<dbReference type="Pfam" id="PF07992">
    <property type="entry name" value="Pyr_redox_2"/>
    <property type="match status" value="1"/>
</dbReference>
<dbReference type="AlphaFoldDB" id="A0A1M7GIU3"/>
<gene>
    <name evidence="10" type="ORF">SAMN04488494_1482</name>
</gene>
<dbReference type="PANTHER" id="PTHR22912:SF217">
    <property type="entry name" value="DIHYDROLIPOYL DEHYDROGENASE"/>
    <property type="match status" value="1"/>
</dbReference>
<evidence type="ECO:0000256" key="1">
    <source>
        <dbReference type="ARBA" id="ARBA00001974"/>
    </source>
</evidence>
<dbReference type="InterPro" id="IPR004099">
    <property type="entry name" value="Pyr_nucl-diS_OxRdtase_dimer"/>
</dbReference>
<reference evidence="10 11" key="1">
    <citation type="submission" date="2016-11" db="EMBL/GenBank/DDBJ databases">
        <authorList>
            <person name="Jaros S."/>
            <person name="Januszkiewicz K."/>
            <person name="Wedrychowicz H."/>
        </authorList>
    </citation>
    <scope>NUCLEOTIDE SEQUENCE [LARGE SCALE GENOMIC DNA]</scope>
    <source>
        <strain evidence="10 11">BPI-34</strain>
    </source>
</reference>
<dbReference type="Proteomes" id="UP000184280">
    <property type="component" value="Unassembled WGS sequence"/>
</dbReference>
<evidence type="ECO:0000313" key="10">
    <source>
        <dbReference type="EMBL" id="SHM16116.1"/>
    </source>
</evidence>
<dbReference type="Pfam" id="PF02852">
    <property type="entry name" value="Pyr_redox_dim"/>
    <property type="match status" value="1"/>
</dbReference>
<comment type="similarity">
    <text evidence="2">Belongs to the class-I pyridine nucleotide-disulfide oxidoreductase family.</text>
</comment>
<evidence type="ECO:0000256" key="3">
    <source>
        <dbReference type="ARBA" id="ARBA00016961"/>
    </source>
</evidence>
<proteinExistence type="inferred from homology"/>
<evidence type="ECO:0000256" key="7">
    <source>
        <dbReference type="ARBA" id="ARBA00031281"/>
    </source>
</evidence>
<evidence type="ECO:0000259" key="9">
    <source>
        <dbReference type="Pfam" id="PF07992"/>
    </source>
</evidence>
<dbReference type="InterPro" id="IPR036188">
    <property type="entry name" value="FAD/NAD-bd_sf"/>
</dbReference>
<dbReference type="GO" id="GO:0050660">
    <property type="term" value="F:flavin adenine dinucleotide binding"/>
    <property type="evidence" value="ECO:0007669"/>
    <property type="project" value="TreeGrafter"/>
</dbReference>
<dbReference type="InterPro" id="IPR016156">
    <property type="entry name" value="FAD/NAD-linked_Rdtase_dimer_sf"/>
</dbReference>
<protein>
    <recommendedName>
        <fullName evidence="3">Dihydrolipoyl dehydrogenase</fullName>
    </recommendedName>
    <alternativeName>
        <fullName evidence="7">Dihydrolipoamide dehydrogenase</fullName>
    </alternativeName>
</protein>
<dbReference type="GO" id="GO:0006103">
    <property type="term" value="P:2-oxoglutarate metabolic process"/>
    <property type="evidence" value="ECO:0007669"/>
    <property type="project" value="TreeGrafter"/>
</dbReference>
<sequence>MMTNYDFYAIFVGCGHGCDLAARILGKAGKKVAAIERDLWFGTCTNYGCNAKIMLDGPFELTTAIENYLKVGVFDKVPEINWEKLMQYKIPFIDAYKAVAKPMMEQCGCTCIQGHGCLKNAHTVIVDGKEYTAEYIILGPGQRDDKLDIPGKEYICGSRDMLSLEKMPQRIVFIGGGIISMEFASMAIDMGRQVTVIDHGDHTLKAYPREYVDEVVARMEKKGAQFKYCEDVCAIEKTATGLLVKTQKGFEVEADYVLQATGRPVNYEDMGLEALGIEAGPRGIKVDDHMRTSVKNIFATGDAVDKRIPKLTPTAFFESQYIADLLLGKTTAPICYPAVPNLVFTFPRIAQVGINLDEARKNDKYRVVDVAYGQAFLFNTHNEAEAKIAFIFDKESDLLVGAAAIGSDAGAWIDVLSLVIFNKMTRDQFAHYIYAFPTTTCGPLMMLGQVW</sequence>
<dbReference type="InterPro" id="IPR050151">
    <property type="entry name" value="Class-I_Pyr_Nuc-Dis_Oxidored"/>
</dbReference>
<dbReference type="RefSeq" id="WP_081372885.1">
    <property type="nucleotide sequence ID" value="NZ_FRCJ01000002.1"/>
</dbReference>
<dbReference type="PRINTS" id="PR00368">
    <property type="entry name" value="FADPNR"/>
</dbReference>
<dbReference type="OrthoDB" id="9792592at2"/>
<dbReference type="Gene3D" id="3.50.50.60">
    <property type="entry name" value="FAD/NAD(P)-binding domain"/>
    <property type="match status" value="2"/>
</dbReference>
<dbReference type="GO" id="GO:0004148">
    <property type="term" value="F:dihydrolipoyl dehydrogenase (NADH) activity"/>
    <property type="evidence" value="ECO:0007669"/>
    <property type="project" value="TreeGrafter"/>
</dbReference>
<dbReference type="InterPro" id="IPR023753">
    <property type="entry name" value="FAD/NAD-binding_dom"/>
</dbReference>
<feature type="domain" description="Pyridine nucleotide-disulphide oxidoreductase dimerisation" evidence="8">
    <location>
        <begin position="339"/>
        <end position="439"/>
    </location>
</feature>
<evidence type="ECO:0000259" key="8">
    <source>
        <dbReference type="Pfam" id="PF02852"/>
    </source>
</evidence>
<dbReference type="PANTHER" id="PTHR22912">
    <property type="entry name" value="DISULFIDE OXIDOREDUCTASE"/>
    <property type="match status" value="1"/>
</dbReference>
<evidence type="ECO:0000256" key="6">
    <source>
        <dbReference type="ARBA" id="ARBA00023027"/>
    </source>
</evidence>
<evidence type="ECO:0000256" key="4">
    <source>
        <dbReference type="ARBA" id="ARBA00022630"/>
    </source>
</evidence>
<dbReference type="PRINTS" id="PR00411">
    <property type="entry name" value="PNDRDTASEI"/>
</dbReference>
<dbReference type="SUPFAM" id="SSF55424">
    <property type="entry name" value="FAD/NAD-linked reductases, dimerisation (C-terminal) domain"/>
    <property type="match status" value="1"/>
</dbReference>
<evidence type="ECO:0000256" key="2">
    <source>
        <dbReference type="ARBA" id="ARBA00007532"/>
    </source>
</evidence>
<keyword evidence="6" id="KW-0520">NAD</keyword>
<evidence type="ECO:0000313" key="11">
    <source>
        <dbReference type="Proteomes" id="UP000184280"/>
    </source>
</evidence>
<dbReference type="EMBL" id="FRCJ01000002">
    <property type="protein sequence ID" value="SHM16116.1"/>
    <property type="molecule type" value="Genomic_DNA"/>
</dbReference>
<keyword evidence="5" id="KW-0274">FAD</keyword>
<feature type="domain" description="FAD/NAD(P)-binding" evidence="9">
    <location>
        <begin position="10"/>
        <end position="316"/>
    </location>
</feature>
<dbReference type="Gene3D" id="3.30.390.30">
    <property type="match status" value="1"/>
</dbReference>
<organism evidence="10 11">
    <name type="scientific">Xylanibacter ruminicola</name>
    <name type="common">Prevotella ruminicola</name>
    <dbReference type="NCBI Taxonomy" id="839"/>
    <lineage>
        <taxon>Bacteria</taxon>
        <taxon>Pseudomonadati</taxon>
        <taxon>Bacteroidota</taxon>
        <taxon>Bacteroidia</taxon>
        <taxon>Bacteroidales</taxon>
        <taxon>Prevotellaceae</taxon>
        <taxon>Xylanibacter</taxon>
    </lineage>
</organism>
<evidence type="ECO:0000256" key="5">
    <source>
        <dbReference type="ARBA" id="ARBA00022827"/>
    </source>
</evidence>
<dbReference type="SUPFAM" id="SSF51905">
    <property type="entry name" value="FAD/NAD(P)-binding domain"/>
    <property type="match status" value="1"/>
</dbReference>
<name>A0A1M7GIU3_XYLRU</name>
<keyword evidence="4" id="KW-0285">Flavoprotein</keyword>
<accession>A0A1M7GIU3</accession>
<comment type="cofactor">
    <cofactor evidence="1">
        <name>FAD</name>
        <dbReference type="ChEBI" id="CHEBI:57692"/>
    </cofactor>
</comment>